<accession>D7CS32</accession>
<protein>
    <recommendedName>
        <fullName evidence="1">DUF1902 domain-containing protein</fullName>
    </recommendedName>
</protein>
<reference evidence="3" key="1">
    <citation type="submission" date="2010-05" db="EMBL/GenBank/DDBJ databases">
        <title>The complete genome of Truepera radiovictris DSM 17093.</title>
        <authorList>
            <consortium name="US DOE Joint Genome Institute (JGI-PGF)"/>
            <person name="Lucas S."/>
            <person name="Copeland A."/>
            <person name="Lapidus A."/>
            <person name="Glavina del Rio T."/>
            <person name="Dalin E."/>
            <person name="Tice H."/>
            <person name="Bruce D."/>
            <person name="Goodwin L."/>
            <person name="Pitluck S."/>
            <person name="Kyrpides N."/>
            <person name="Mavromatis K."/>
            <person name="Ovchinnikova G."/>
            <person name="Munk A.C."/>
            <person name="Detter J.C."/>
            <person name="Han C."/>
            <person name="Tapia R."/>
            <person name="Land M."/>
            <person name="Hauser L."/>
            <person name="Markowitz V."/>
            <person name="Cheng J.-F."/>
            <person name="Hugenholtz P."/>
            <person name="Woyke T."/>
            <person name="Wu D."/>
            <person name="Tindall B."/>
            <person name="Pomrenke H.G."/>
            <person name="Brambilla E."/>
            <person name="Klenk H.-P."/>
            <person name="Eisen J.A."/>
        </authorList>
    </citation>
    <scope>NUCLEOTIDE SEQUENCE [LARGE SCALE GENOMIC DNA]</scope>
    <source>
        <strain evidence="3">DSM 17093 / CIP 108686 / LMG 22925 / RQ-24</strain>
    </source>
</reference>
<dbReference type="HOGENOM" id="CLU_175518_3_0_0"/>
<keyword evidence="3" id="KW-1185">Reference proteome</keyword>
<dbReference type="RefSeq" id="WP_013176944.1">
    <property type="nucleotide sequence ID" value="NC_014221.1"/>
</dbReference>
<dbReference type="EMBL" id="CP002049">
    <property type="protein sequence ID" value="ADI13564.1"/>
    <property type="molecule type" value="Genomic_DNA"/>
</dbReference>
<dbReference type="InterPro" id="IPR035069">
    <property type="entry name" value="TTHA1013/TTHA0281-like"/>
</dbReference>
<sequence length="80" mass="8745">MVADRAIEVHAFWDEEAGVWVAESDHVPGLVTEAETVEQLAAKLEHLIPELLELNAPELLGAPTVNLKAERTLVRAPARP</sequence>
<name>D7CS32_TRURR</name>
<evidence type="ECO:0000313" key="2">
    <source>
        <dbReference type="EMBL" id="ADI13564.1"/>
    </source>
</evidence>
<dbReference type="AlphaFoldDB" id="D7CS32"/>
<dbReference type="OrthoDB" id="361917at2"/>
<dbReference type="KEGG" id="tra:Trad_0427"/>
<dbReference type="Gene3D" id="3.30.2390.10">
    <property type="entry name" value="TTHA1013-like"/>
    <property type="match status" value="1"/>
</dbReference>
<dbReference type="Proteomes" id="UP000000379">
    <property type="component" value="Chromosome"/>
</dbReference>
<reference evidence="2 3" key="2">
    <citation type="journal article" date="2011" name="Stand. Genomic Sci.">
        <title>Complete genome sequence of Truepera radiovictrix type strain (RQ-24).</title>
        <authorList>
            <person name="Ivanova N."/>
            <person name="Rohde C."/>
            <person name="Munk C."/>
            <person name="Nolan M."/>
            <person name="Lucas S."/>
            <person name="Del Rio T.G."/>
            <person name="Tice H."/>
            <person name="Deshpande S."/>
            <person name="Cheng J.F."/>
            <person name="Tapia R."/>
            <person name="Han C."/>
            <person name="Goodwin L."/>
            <person name="Pitluck S."/>
            <person name="Liolios K."/>
            <person name="Mavromatis K."/>
            <person name="Mikhailova N."/>
            <person name="Pati A."/>
            <person name="Chen A."/>
            <person name="Palaniappan K."/>
            <person name="Land M."/>
            <person name="Hauser L."/>
            <person name="Chang Y.J."/>
            <person name="Jeffries C.D."/>
            <person name="Brambilla E."/>
            <person name="Rohde M."/>
            <person name="Goker M."/>
            <person name="Tindall B.J."/>
            <person name="Woyke T."/>
            <person name="Bristow J."/>
            <person name="Eisen J.A."/>
            <person name="Markowitz V."/>
            <person name="Hugenholtz P."/>
            <person name="Kyrpides N.C."/>
            <person name="Klenk H.P."/>
            <person name="Lapidus A."/>
        </authorList>
    </citation>
    <scope>NUCLEOTIDE SEQUENCE [LARGE SCALE GENOMIC DNA]</scope>
    <source>
        <strain evidence="3">DSM 17093 / CIP 108686 / LMG 22925 / RQ-24</strain>
    </source>
</reference>
<evidence type="ECO:0000313" key="3">
    <source>
        <dbReference type="Proteomes" id="UP000000379"/>
    </source>
</evidence>
<dbReference type="eggNOG" id="ENOG5033AIN">
    <property type="taxonomic scope" value="Bacteria"/>
</dbReference>
<dbReference type="InterPro" id="IPR015066">
    <property type="entry name" value="DUF1902"/>
</dbReference>
<organism evidence="2 3">
    <name type="scientific">Truepera radiovictrix (strain DSM 17093 / CIP 108686 / LMG 22925 / RQ-24)</name>
    <dbReference type="NCBI Taxonomy" id="649638"/>
    <lineage>
        <taxon>Bacteria</taxon>
        <taxon>Thermotogati</taxon>
        <taxon>Deinococcota</taxon>
        <taxon>Deinococci</taxon>
        <taxon>Trueperales</taxon>
        <taxon>Trueperaceae</taxon>
        <taxon>Truepera</taxon>
    </lineage>
</organism>
<dbReference type="SUPFAM" id="SSF143100">
    <property type="entry name" value="TTHA1013/TTHA0281-like"/>
    <property type="match status" value="1"/>
</dbReference>
<dbReference type="Pfam" id="PF08972">
    <property type="entry name" value="DUF1902"/>
    <property type="match status" value="1"/>
</dbReference>
<feature type="domain" description="DUF1902" evidence="1">
    <location>
        <begin position="9"/>
        <end position="70"/>
    </location>
</feature>
<gene>
    <name evidence="2" type="ordered locus">Trad_0427</name>
</gene>
<proteinExistence type="predicted"/>
<evidence type="ECO:0000259" key="1">
    <source>
        <dbReference type="Pfam" id="PF08972"/>
    </source>
</evidence>